<dbReference type="Gene3D" id="2.130.10.10">
    <property type="entry name" value="YVTN repeat-like/Quinoprotein amine dehydrogenase"/>
    <property type="match status" value="1"/>
</dbReference>
<dbReference type="InterPro" id="IPR015943">
    <property type="entry name" value="WD40/YVTN_repeat-like_dom_sf"/>
</dbReference>
<protein>
    <submittedName>
        <fullName evidence="1">Uncharacterized protein</fullName>
    </submittedName>
</protein>
<organism evidence="1 2">
    <name type="scientific">Brachionus calyciflorus</name>
    <dbReference type="NCBI Taxonomy" id="104777"/>
    <lineage>
        <taxon>Eukaryota</taxon>
        <taxon>Metazoa</taxon>
        <taxon>Spiralia</taxon>
        <taxon>Gnathifera</taxon>
        <taxon>Rotifera</taxon>
        <taxon>Eurotatoria</taxon>
        <taxon>Monogononta</taxon>
        <taxon>Pseudotrocha</taxon>
        <taxon>Ploima</taxon>
        <taxon>Brachionidae</taxon>
        <taxon>Brachionus</taxon>
    </lineage>
</organism>
<dbReference type="OrthoDB" id="10222964at2759"/>
<dbReference type="Proteomes" id="UP000663879">
    <property type="component" value="Unassembled WGS sequence"/>
</dbReference>
<dbReference type="SUPFAM" id="SSF50978">
    <property type="entry name" value="WD40 repeat-like"/>
    <property type="match status" value="1"/>
</dbReference>
<keyword evidence="2" id="KW-1185">Reference proteome</keyword>
<sequence>MYNKHCEYCSIIREEIYLITLPCGYIVCCDHLKTFPNLVECFMCKEHIIDLNHCLNMKKNRDKIDEINRMAKLTNLKQKLDKINSVKNDPKYFIDECFSNLTNKIDLRREQIKLEFSNSVDKSFQKIYHQVKRLQEEYEKNLDKKLNDFEMNDLEENLDSIEIDNIEKIKIKPMTSYLDQIEKINFQNSNYKIHFSDNYLGQIVNIIYETKLTNTLSRVKKSNEGFQFSSNHINESPTGQIVGLSNLSPKNLSMWNPETKSFSELKGEDNVIYSTVTSSGYIICLYEDFTLKIWLNEKLLKIWDLTNFLSNYRIKCYHSILVSYDPSSYIRILDFLTGDVIQFEAYRSRLLSSLIFSEKEYLTSHENLKVNLWDIEIGKLLRTIQFRSRVICMDRLNDNELVLGTESGEIIGLDIRSFKKTQFVKTGYQQINFIHYVENNLFICSIGNQLKLWTNSNGAFKLISKNKFPNLEDALILRDGKLLILDQNKKATIWS</sequence>
<dbReference type="EMBL" id="CAJNOC010000401">
    <property type="protein sequence ID" value="CAF0756283.1"/>
    <property type="molecule type" value="Genomic_DNA"/>
</dbReference>
<proteinExistence type="predicted"/>
<dbReference type="InterPro" id="IPR036322">
    <property type="entry name" value="WD40_repeat_dom_sf"/>
</dbReference>
<name>A0A813PZK4_9BILA</name>
<evidence type="ECO:0000313" key="1">
    <source>
        <dbReference type="EMBL" id="CAF0756283.1"/>
    </source>
</evidence>
<comment type="caution">
    <text evidence="1">The sequence shown here is derived from an EMBL/GenBank/DDBJ whole genome shotgun (WGS) entry which is preliminary data.</text>
</comment>
<evidence type="ECO:0000313" key="2">
    <source>
        <dbReference type="Proteomes" id="UP000663879"/>
    </source>
</evidence>
<dbReference type="AlphaFoldDB" id="A0A813PZK4"/>
<gene>
    <name evidence="1" type="ORF">OXX778_LOCUS4188</name>
</gene>
<reference evidence="1" key="1">
    <citation type="submission" date="2021-02" db="EMBL/GenBank/DDBJ databases">
        <authorList>
            <person name="Nowell W R."/>
        </authorList>
    </citation>
    <scope>NUCLEOTIDE SEQUENCE</scope>
    <source>
        <strain evidence="1">Ploen Becks lab</strain>
    </source>
</reference>
<accession>A0A813PZK4</accession>